<comment type="subunit">
    <text evidence="4">Homotrimer.</text>
</comment>
<evidence type="ECO:0000256" key="2">
    <source>
        <dbReference type="ARBA" id="ARBA00004736"/>
    </source>
</evidence>
<dbReference type="Pfam" id="PF01081">
    <property type="entry name" value="Aldolase"/>
    <property type="match status" value="1"/>
</dbReference>
<dbReference type="GO" id="GO:0008700">
    <property type="term" value="F:(R,S)-4-hydroxy-2-oxoglutarate aldolase activity"/>
    <property type="evidence" value="ECO:0007669"/>
    <property type="project" value="UniProtKB-EC"/>
</dbReference>
<accession>A0ABV3Z4P7</accession>
<dbReference type="Proteomes" id="UP001560685">
    <property type="component" value="Unassembled WGS sequence"/>
</dbReference>
<sequence length="208" mass="21461">MLRIGDVLDAASVIPVLEVPNIDVVEPLANALARGGLRVVELTLRTDCALEALSRMKDCAPELIVGIGTVRTALDIERSRAAGADFLVSPGTSKALMAAMQGAKMPALPGVATASEAMTLFEAGFTALKLFPAETSGGIAHLKALNAALSDILFCPTGGINADKAVDYLALPNVACVGGSWIATKAMIEDGDWVTIEENAKIAASIKS</sequence>
<dbReference type="PANTHER" id="PTHR30246:SF1">
    <property type="entry name" value="2-DEHYDRO-3-DEOXY-6-PHOSPHOGALACTONATE ALDOLASE-RELATED"/>
    <property type="match status" value="1"/>
</dbReference>
<protein>
    <recommendedName>
        <fullName evidence="5">2-dehydro-3-deoxy-phosphogluconate aldolase</fullName>
        <ecNumber evidence="5">4.1.2.14</ecNumber>
    </recommendedName>
</protein>
<dbReference type="PROSITE" id="PS00160">
    <property type="entry name" value="ALDOLASE_KDPG_KHG_2"/>
    <property type="match status" value="1"/>
</dbReference>
<proteinExistence type="inferred from homology"/>
<name>A0ABV3Z4P7_9PROT</name>
<comment type="pathway">
    <text evidence="2">Carbohydrate acid metabolism; 2-dehydro-3-deoxy-D-gluconate degradation; D-glyceraldehyde 3-phosphate and pyruvate from 2-dehydro-3-deoxy-D-gluconate: step 2/2.</text>
</comment>
<dbReference type="InterPro" id="IPR031338">
    <property type="entry name" value="KDPG/KHG_AS_2"/>
</dbReference>
<evidence type="ECO:0000256" key="5">
    <source>
        <dbReference type="ARBA" id="ARBA00013063"/>
    </source>
</evidence>
<dbReference type="RefSeq" id="WP_369313766.1">
    <property type="nucleotide sequence ID" value="NZ_JBEHZE010000001.1"/>
</dbReference>
<dbReference type="InterPro" id="IPR031337">
    <property type="entry name" value="KDPG/KHG_AS_1"/>
</dbReference>
<dbReference type="SUPFAM" id="SSF51569">
    <property type="entry name" value="Aldolase"/>
    <property type="match status" value="1"/>
</dbReference>
<evidence type="ECO:0000256" key="6">
    <source>
        <dbReference type="ARBA" id="ARBA00023239"/>
    </source>
</evidence>
<keyword evidence="7" id="KW-0704">Schiff base</keyword>
<comment type="similarity">
    <text evidence="3">Belongs to the KHG/KDPG aldolase family.</text>
</comment>
<keyword evidence="6 9" id="KW-0456">Lyase</keyword>
<comment type="catalytic activity">
    <reaction evidence="1">
        <text>2-dehydro-3-deoxy-6-phospho-D-gluconate = D-glyceraldehyde 3-phosphate + pyruvate</text>
        <dbReference type="Rhea" id="RHEA:17089"/>
        <dbReference type="ChEBI" id="CHEBI:15361"/>
        <dbReference type="ChEBI" id="CHEBI:57569"/>
        <dbReference type="ChEBI" id="CHEBI:59776"/>
        <dbReference type="EC" id="4.1.2.14"/>
    </reaction>
</comment>
<dbReference type="GO" id="GO:0008675">
    <property type="term" value="F:2-dehydro-3-deoxy-phosphogluconate aldolase activity"/>
    <property type="evidence" value="ECO:0007669"/>
    <property type="project" value="UniProtKB-EC"/>
</dbReference>
<evidence type="ECO:0000313" key="10">
    <source>
        <dbReference type="Proteomes" id="UP001560685"/>
    </source>
</evidence>
<evidence type="ECO:0000313" key="9">
    <source>
        <dbReference type="EMBL" id="MEX6633772.1"/>
    </source>
</evidence>
<keyword evidence="10" id="KW-1185">Reference proteome</keyword>
<dbReference type="Gene3D" id="3.20.20.70">
    <property type="entry name" value="Aldolase class I"/>
    <property type="match status" value="1"/>
</dbReference>
<dbReference type="InterPro" id="IPR013785">
    <property type="entry name" value="Aldolase_TIM"/>
</dbReference>
<dbReference type="EC" id="4.1.2.14" evidence="5"/>
<dbReference type="PROSITE" id="PS00159">
    <property type="entry name" value="ALDOLASE_KDPG_KHG_1"/>
    <property type="match status" value="1"/>
</dbReference>
<comment type="caution">
    <text evidence="9">The sequence shown here is derived from an EMBL/GenBank/DDBJ whole genome shotgun (WGS) entry which is preliminary data.</text>
</comment>
<gene>
    <name evidence="9" type="primary">eda</name>
    <name evidence="9" type="ORF">ABFZ84_09465</name>
</gene>
<dbReference type="InterPro" id="IPR000887">
    <property type="entry name" value="Aldlse_KDPG_KHG"/>
</dbReference>
<evidence type="ECO:0000256" key="4">
    <source>
        <dbReference type="ARBA" id="ARBA00011233"/>
    </source>
</evidence>
<organism evidence="9 10">
    <name type="scientific">Hyphococcus lacteus</name>
    <dbReference type="NCBI Taxonomy" id="3143536"/>
    <lineage>
        <taxon>Bacteria</taxon>
        <taxon>Pseudomonadati</taxon>
        <taxon>Pseudomonadota</taxon>
        <taxon>Alphaproteobacteria</taxon>
        <taxon>Parvularculales</taxon>
        <taxon>Parvularculaceae</taxon>
        <taxon>Hyphococcus</taxon>
    </lineage>
</organism>
<keyword evidence="8" id="KW-0119">Carbohydrate metabolism</keyword>
<evidence type="ECO:0000256" key="7">
    <source>
        <dbReference type="ARBA" id="ARBA00023270"/>
    </source>
</evidence>
<dbReference type="EMBL" id="JBEHZE010000001">
    <property type="protein sequence ID" value="MEX6633772.1"/>
    <property type="molecule type" value="Genomic_DNA"/>
</dbReference>
<evidence type="ECO:0000256" key="3">
    <source>
        <dbReference type="ARBA" id="ARBA00006906"/>
    </source>
</evidence>
<reference evidence="9 10" key="1">
    <citation type="submission" date="2024-05" db="EMBL/GenBank/DDBJ databases">
        <title>Three bacterial strains, DH-69, EH-24, and ECK-19 isolated from coastal sediments.</title>
        <authorList>
            <person name="Ye Y.-Q."/>
            <person name="Du Z.-J."/>
        </authorList>
    </citation>
    <scope>NUCLEOTIDE SEQUENCE [LARGE SCALE GENOMIC DNA]</scope>
    <source>
        <strain evidence="9 10">ECK-19</strain>
    </source>
</reference>
<dbReference type="NCBIfam" id="TIGR01182">
    <property type="entry name" value="eda"/>
    <property type="match status" value="1"/>
</dbReference>
<dbReference type="CDD" id="cd00452">
    <property type="entry name" value="KDPG_aldolase"/>
    <property type="match status" value="1"/>
</dbReference>
<dbReference type="PANTHER" id="PTHR30246">
    <property type="entry name" value="2-KETO-3-DEOXY-6-PHOSPHOGLUCONATE ALDOLASE"/>
    <property type="match status" value="1"/>
</dbReference>
<evidence type="ECO:0000256" key="8">
    <source>
        <dbReference type="ARBA" id="ARBA00023277"/>
    </source>
</evidence>
<evidence type="ECO:0000256" key="1">
    <source>
        <dbReference type="ARBA" id="ARBA00000654"/>
    </source>
</evidence>